<evidence type="ECO:0000256" key="1">
    <source>
        <dbReference type="SAM" id="MobiDB-lite"/>
    </source>
</evidence>
<protein>
    <submittedName>
        <fullName evidence="2">Uncharacterized protein</fullName>
    </submittedName>
</protein>
<sequence length="437" mass="46703">MSETSQQPSKAGEKDPIKELLERMNQVRGLVAGSDPRLSETIEALRKAAEQPGKTAEEEFRTRVAYAVQDLGRLAGPFAFVPGPLRRELNELALAAPGLQNARLGEMLRETPGINDRQLVRDIRQAAFEAIRSADQNGPDITKRVQDIEARLRQATAPAQSETRQAERPSPGTHAGLGDRTHAAVSPGEGNRLAGVGEALPSRGVANAAAGQQQPAGALVRGPGLLDRLAGVMAAPASDRPRAPEETPTPLADRIVSFTRNHMERRSLEAAEASGQRAVEALQRFESGPGAAVMTKIREAAQTDPRGIQGVLSEMREGGRHAELRTQFNNALQQERGGLAAAYDTAAGAVRQYGADRQAAEAVILRRANDPVLAARFERLDAQIGEATSRLPGRQDGRSMTDELGQKIAELARRAAEAVRSVFSREPRASAGPSPGP</sequence>
<feature type="region of interest" description="Disordered" evidence="1">
    <location>
        <begin position="154"/>
        <end position="196"/>
    </location>
</feature>
<dbReference type="RefSeq" id="WP_211856450.1">
    <property type="nucleotide sequence ID" value="NZ_JAAGBB010000064.1"/>
</dbReference>
<evidence type="ECO:0000313" key="3">
    <source>
        <dbReference type="Proteomes" id="UP001196870"/>
    </source>
</evidence>
<organism evidence="2 3">
    <name type="scientific">Plastoroseomonas hellenica</name>
    <dbReference type="NCBI Taxonomy" id="2687306"/>
    <lineage>
        <taxon>Bacteria</taxon>
        <taxon>Pseudomonadati</taxon>
        <taxon>Pseudomonadota</taxon>
        <taxon>Alphaproteobacteria</taxon>
        <taxon>Acetobacterales</taxon>
        <taxon>Acetobacteraceae</taxon>
        <taxon>Plastoroseomonas</taxon>
    </lineage>
</organism>
<comment type="caution">
    <text evidence="2">The sequence shown here is derived from an EMBL/GenBank/DDBJ whole genome shotgun (WGS) entry which is preliminary data.</text>
</comment>
<evidence type="ECO:0000313" key="2">
    <source>
        <dbReference type="EMBL" id="MBR0668655.1"/>
    </source>
</evidence>
<reference evidence="3" key="1">
    <citation type="journal article" date="2021" name="Syst. Appl. Microbiol.">
        <title>Roseomonas hellenica sp. nov., isolated from roots of wild-growing Alkanna tinctoria.</title>
        <authorList>
            <person name="Rat A."/>
            <person name="Naranjo H.D."/>
            <person name="Lebbe L."/>
            <person name="Cnockaert M."/>
            <person name="Krigas N."/>
            <person name="Grigoriadou K."/>
            <person name="Maloupa E."/>
            <person name="Willems A."/>
        </authorList>
    </citation>
    <scope>NUCLEOTIDE SEQUENCE [LARGE SCALE GENOMIC DNA]</scope>
    <source>
        <strain evidence="3">LMG 31523</strain>
    </source>
</reference>
<keyword evidence="3" id="KW-1185">Reference proteome</keyword>
<proteinExistence type="predicted"/>
<accession>A0ABS5F959</accession>
<name>A0ABS5F959_9PROT</name>
<gene>
    <name evidence="2" type="ORF">GXW71_30165</name>
</gene>
<dbReference type="Proteomes" id="UP001196870">
    <property type="component" value="Unassembled WGS sequence"/>
</dbReference>
<dbReference type="EMBL" id="JAAGBB010000064">
    <property type="protein sequence ID" value="MBR0668655.1"/>
    <property type="molecule type" value="Genomic_DNA"/>
</dbReference>